<evidence type="ECO:0008006" key="4">
    <source>
        <dbReference type="Google" id="ProtNLM"/>
    </source>
</evidence>
<comment type="caution">
    <text evidence="2">The sequence shown here is derived from an EMBL/GenBank/DDBJ whole genome shotgun (WGS) entry which is preliminary data.</text>
</comment>
<dbReference type="AlphaFoldDB" id="A0A1Y2BMU0"/>
<name>A0A1Y2BMU0_9FUNG</name>
<evidence type="ECO:0000256" key="1">
    <source>
        <dbReference type="SAM" id="SignalP"/>
    </source>
</evidence>
<feature type="signal peptide" evidence="1">
    <location>
        <begin position="1"/>
        <end position="18"/>
    </location>
</feature>
<accession>A0A1Y2BMU0</accession>
<evidence type="ECO:0000313" key="3">
    <source>
        <dbReference type="Proteomes" id="UP000193920"/>
    </source>
</evidence>
<feature type="chain" id="PRO_5012033649" description="Secreted protein" evidence="1">
    <location>
        <begin position="19"/>
        <end position="181"/>
    </location>
</feature>
<reference evidence="2 3" key="1">
    <citation type="submission" date="2016-08" db="EMBL/GenBank/DDBJ databases">
        <title>A Parts List for Fungal Cellulosomes Revealed by Comparative Genomics.</title>
        <authorList>
            <consortium name="DOE Joint Genome Institute"/>
            <person name="Haitjema C.H."/>
            <person name="Gilmore S.P."/>
            <person name="Henske J.K."/>
            <person name="Solomon K.V."/>
            <person name="De Groot R."/>
            <person name="Kuo A."/>
            <person name="Mondo S.J."/>
            <person name="Salamov A.A."/>
            <person name="Labutti K."/>
            <person name="Zhao Z."/>
            <person name="Chiniquy J."/>
            <person name="Barry K."/>
            <person name="Brewer H.M."/>
            <person name="Purvine S.O."/>
            <person name="Wright A.T."/>
            <person name="Boxma B."/>
            <person name="Van Alen T."/>
            <person name="Hackstein J.H."/>
            <person name="Baker S.E."/>
            <person name="Grigoriev I.V."/>
            <person name="O'Malley M.A."/>
        </authorList>
    </citation>
    <scope>NUCLEOTIDE SEQUENCE [LARGE SCALE GENOMIC DNA]</scope>
    <source>
        <strain evidence="2 3">G1</strain>
    </source>
</reference>
<dbReference type="EMBL" id="MCOG01000150">
    <property type="protein sequence ID" value="ORY36074.1"/>
    <property type="molecule type" value="Genomic_DNA"/>
</dbReference>
<protein>
    <recommendedName>
        <fullName evidence="4">Secreted protein</fullName>
    </recommendedName>
</protein>
<sequence>MKLLQIIISTIFLCTLQWQFKIFFVSAGGDYHFPSDSKNYLNLDGSELSACRYNPSRKSVFCEYYFETSDTPTRDGRQIGPKTICKHHNRLQLYQSRSNNKCSFNNNTKIKKIILTMKYKDNTWHWAQNVCIPKNLFSNKCVLYDGRKEACFIMTLTNNCEQEFCYTEGKTYKVEENCRYA</sequence>
<proteinExistence type="predicted"/>
<keyword evidence="3" id="KW-1185">Reference proteome</keyword>
<evidence type="ECO:0000313" key="2">
    <source>
        <dbReference type="EMBL" id="ORY36074.1"/>
    </source>
</evidence>
<dbReference type="Proteomes" id="UP000193920">
    <property type="component" value="Unassembled WGS sequence"/>
</dbReference>
<organism evidence="2 3">
    <name type="scientific">Neocallimastix californiae</name>
    <dbReference type="NCBI Taxonomy" id="1754190"/>
    <lineage>
        <taxon>Eukaryota</taxon>
        <taxon>Fungi</taxon>
        <taxon>Fungi incertae sedis</taxon>
        <taxon>Chytridiomycota</taxon>
        <taxon>Chytridiomycota incertae sedis</taxon>
        <taxon>Neocallimastigomycetes</taxon>
        <taxon>Neocallimastigales</taxon>
        <taxon>Neocallimastigaceae</taxon>
        <taxon>Neocallimastix</taxon>
    </lineage>
</organism>
<gene>
    <name evidence="2" type="ORF">LY90DRAFT_673123</name>
</gene>
<keyword evidence="1" id="KW-0732">Signal</keyword>